<feature type="region of interest" description="Disordered" evidence="1">
    <location>
        <begin position="1"/>
        <end position="160"/>
    </location>
</feature>
<feature type="compositionally biased region" description="Polar residues" evidence="1">
    <location>
        <begin position="133"/>
        <end position="144"/>
    </location>
</feature>
<keyword evidence="2" id="KW-0812">Transmembrane</keyword>
<gene>
    <name evidence="3" type="ORF">DR999_PMT14658</name>
</gene>
<name>A0A4D9DXX2_9SAUR</name>
<feature type="transmembrane region" description="Helical" evidence="2">
    <location>
        <begin position="181"/>
        <end position="200"/>
    </location>
</feature>
<dbReference type="AlphaFoldDB" id="A0A4D9DXX2"/>
<accession>A0A4D9DXX2</accession>
<proteinExistence type="predicted"/>
<reference evidence="3 4" key="2">
    <citation type="submission" date="2019-04" db="EMBL/GenBank/DDBJ databases">
        <title>The genome sequence of big-headed turtle.</title>
        <authorList>
            <person name="Gong S."/>
        </authorList>
    </citation>
    <scope>NUCLEOTIDE SEQUENCE [LARGE SCALE GENOMIC DNA]</scope>
    <source>
        <strain evidence="3">DO16091913</strain>
        <tissue evidence="3">Muscle</tissue>
    </source>
</reference>
<protein>
    <submittedName>
        <fullName evidence="3">Phosphatidylinositol 3-kinase regulatory subunit gamma</fullName>
    </submittedName>
</protein>
<evidence type="ECO:0000313" key="4">
    <source>
        <dbReference type="Proteomes" id="UP000297703"/>
    </source>
</evidence>
<feature type="compositionally biased region" description="Pro residues" evidence="1">
    <location>
        <begin position="41"/>
        <end position="53"/>
    </location>
</feature>
<evidence type="ECO:0000313" key="3">
    <source>
        <dbReference type="EMBL" id="TFK02931.1"/>
    </source>
</evidence>
<keyword evidence="2" id="KW-1133">Transmembrane helix</keyword>
<reference evidence="3 4" key="1">
    <citation type="submission" date="2019-04" db="EMBL/GenBank/DDBJ databases">
        <title>Draft genome of the big-headed turtle Platysternon megacephalum.</title>
        <authorList>
            <person name="Gong S."/>
        </authorList>
    </citation>
    <scope>NUCLEOTIDE SEQUENCE [LARGE SCALE GENOMIC DNA]</scope>
    <source>
        <strain evidence="3">DO16091913</strain>
        <tissue evidence="3">Muscle</tissue>
    </source>
</reference>
<evidence type="ECO:0000256" key="1">
    <source>
        <dbReference type="SAM" id="MobiDB-lite"/>
    </source>
</evidence>
<keyword evidence="2" id="KW-0472">Membrane</keyword>
<dbReference type="OrthoDB" id="10616955at2759"/>
<keyword evidence="4" id="KW-1185">Reference proteome</keyword>
<sequence length="204" mass="21942">MPNAICLLTDQRKWTRGRSRAPALGHDPKWRRGRAAGWGVPRPPPQEPHPPGPRTAGTAGRELLGRSQLARGALAELPRCGRESSPDPRVTGAGETPPSRGGQGSRPGGENHGGFSAPRRKDSPPDPVGKSSLPCTQQQGSQLQPRTPRPPPPHCKMQPLFATGLDAPRSVSLSPRSSPCFSFLFCISLCQFLGFFTLFISRAF</sequence>
<feature type="compositionally biased region" description="Gly residues" evidence="1">
    <location>
        <begin position="101"/>
        <end position="112"/>
    </location>
</feature>
<dbReference type="Proteomes" id="UP000297703">
    <property type="component" value="Unassembled WGS sequence"/>
</dbReference>
<comment type="caution">
    <text evidence="3">The sequence shown here is derived from an EMBL/GenBank/DDBJ whole genome shotgun (WGS) entry which is preliminary data.</text>
</comment>
<evidence type="ECO:0000256" key="2">
    <source>
        <dbReference type="SAM" id="Phobius"/>
    </source>
</evidence>
<dbReference type="EMBL" id="QXTE01000170">
    <property type="protein sequence ID" value="TFK02931.1"/>
    <property type="molecule type" value="Genomic_DNA"/>
</dbReference>
<organism evidence="3 4">
    <name type="scientific">Platysternon megacephalum</name>
    <name type="common">big-headed turtle</name>
    <dbReference type="NCBI Taxonomy" id="55544"/>
    <lineage>
        <taxon>Eukaryota</taxon>
        <taxon>Metazoa</taxon>
        <taxon>Chordata</taxon>
        <taxon>Craniata</taxon>
        <taxon>Vertebrata</taxon>
        <taxon>Euteleostomi</taxon>
        <taxon>Archelosauria</taxon>
        <taxon>Testudinata</taxon>
        <taxon>Testudines</taxon>
        <taxon>Cryptodira</taxon>
        <taxon>Durocryptodira</taxon>
        <taxon>Testudinoidea</taxon>
        <taxon>Platysternidae</taxon>
        <taxon>Platysternon</taxon>
    </lineage>
</organism>